<dbReference type="AlphaFoldDB" id="A0A8T3A9C9"/>
<name>A0A8T3A9C9_DENNO</name>
<comment type="caution">
    <text evidence="1">The sequence shown here is derived from an EMBL/GenBank/DDBJ whole genome shotgun (WGS) entry which is preliminary data.</text>
</comment>
<reference evidence="1" key="1">
    <citation type="journal article" date="2022" name="Front. Genet.">
        <title>Chromosome-Scale Assembly of the Dendrobium nobile Genome Provides Insights Into the Molecular Mechanism of the Biosynthesis of the Medicinal Active Ingredient of Dendrobium.</title>
        <authorList>
            <person name="Xu Q."/>
            <person name="Niu S.-C."/>
            <person name="Li K.-L."/>
            <person name="Zheng P.-J."/>
            <person name="Zhang X.-J."/>
            <person name="Jia Y."/>
            <person name="Liu Y."/>
            <person name="Niu Y.-X."/>
            <person name="Yu L.-H."/>
            <person name="Chen D.-F."/>
            <person name="Zhang G.-Q."/>
        </authorList>
    </citation>
    <scope>NUCLEOTIDE SEQUENCE</scope>
    <source>
        <tissue evidence="1">Leaf</tissue>
    </source>
</reference>
<sequence length="95" mass="11343">MSRSCAKRNELEISSGRRRVRRRRLWVVGSNPELLKLRSNLLWTHWIRHDPLDPDPCPGSTWLTRSTQTIHLKRQTIKRLRELADMDKSRRVCDV</sequence>
<protein>
    <submittedName>
        <fullName evidence="1">Uncharacterized protein</fullName>
    </submittedName>
</protein>
<evidence type="ECO:0000313" key="2">
    <source>
        <dbReference type="Proteomes" id="UP000829196"/>
    </source>
</evidence>
<dbReference type="EMBL" id="JAGYWB010000018">
    <property type="protein sequence ID" value="KAI0492551.1"/>
    <property type="molecule type" value="Genomic_DNA"/>
</dbReference>
<accession>A0A8T3A9C9</accession>
<gene>
    <name evidence="1" type="ORF">KFK09_026824</name>
</gene>
<organism evidence="1 2">
    <name type="scientific">Dendrobium nobile</name>
    <name type="common">Orchid</name>
    <dbReference type="NCBI Taxonomy" id="94219"/>
    <lineage>
        <taxon>Eukaryota</taxon>
        <taxon>Viridiplantae</taxon>
        <taxon>Streptophyta</taxon>
        <taxon>Embryophyta</taxon>
        <taxon>Tracheophyta</taxon>
        <taxon>Spermatophyta</taxon>
        <taxon>Magnoliopsida</taxon>
        <taxon>Liliopsida</taxon>
        <taxon>Asparagales</taxon>
        <taxon>Orchidaceae</taxon>
        <taxon>Epidendroideae</taxon>
        <taxon>Malaxideae</taxon>
        <taxon>Dendrobiinae</taxon>
        <taxon>Dendrobium</taxon>
    </lineage>
</organism>
<dbReference type="Proteomes" id="UP000829196">
    <property type="component" value="Unassembled WGS sequence"/>
</dbReference>
<keyword evidence="2" id="KW-1185">Reference proteome</keyword>
<evidence type="ECO:0000313" key="1">
    <source>
        <dbReference type="EMBL" id="KAI0492551.1"/>
    </source>
</evidence>
<proteinExistence type="predicted"/>